<organism evidence="1 2">
    <name type="scientific">Haloechinothrix alba</name>
    <dbReference type="NCBI Taxonomy" id="664784"/>
    <lineage>
        <taxon>Bacteria</taxon>
        <taxon>Bacillati</taxon>
        <taxon>Actinomycetota</taxon>
        <taxon>Actinomycetes</taxon>
        <taxon>Pseudonocardiales</taxon>
        <taxon>Pseudonocardiaceae</taxon>
        <taxon>Haloechinothrix</taxon>
    </lineage>
</organism>
<evidence type="ECO:0000313" key="2">
    <source>
        <dbReference type="Proteomes" id="UP000198348"/>
    </source>
</evidence>
<evidence type="ECO:0008006" key="3">
    <source>
        <dbReference type="Google" id="ProtNLM"/>
    </source>
</evidence>
<proteinExistence type="predicted"/>
<name>A0A238X4W2_9PSEU</name>
<dbReference type="RefSeq" id="WP_089301307.1">
    <property type="nucleotide sequence ID" value="NZ_FZNW01000009.1"/>
</dbReference>
<dbReference type="OrthoDB" id="3215033at2"/>
<dbReference type="EMBL" id="FZNW01000009">
    <property type="protein sequence ID" value="SNR53672.1"/>
    <property type="molecule type" value="Genomic_DNA"/>
</dbReference>
<protein>
    <recommendedName>
        <fullName evidence="3">DUF3046 domain-containing protein</fullName>
    </recommendedName>
</protein>
<dbReference type="AlphaFoldDB" id="A0A238X4W2"/>
<keyword evidence="2" id="KW-1185">Reference proteome</keyword>
<evidence type="ECO:0000313" key="1">
    <source>
        <dbReference type="EMBL" id="SNR53672.1"/>
    </source>
</evidence>
<sequence>MRRTVFRRLMAAEFGEVRAETLAADYVLGRLDGRTVDQALADGVPAKQVWRAVCAEFEVPLDRQEI</sequence>
<dbReference type="Pfam" id="PF11248">
    <property type="entry name" value="DUF3046"/>
    <property type="match status" value="1"/>
</dbReference>
<accession>A0A238X4W2</accession>
<reference evidence="1 2" key="1">
    <citation type="submission" date="2017-06" db="EMBL/GenBank/DDBJ databases">
        <authorList>
            <person name="Kim H.J."/>
            <person name="Triplett B.A."/>
        </authorList>
    </citation>
    <scope>NUCLEOTIDE SEQUENCE [LARGE SCALE GENOMIC DNA]</scope>
    <source>
        <strain evidence="1 2">DSM 45207</strain>
    </source>
</reference>
<dbReference type="InterPro" id="IPR021408">
    <property type="entry name" value="DUF3046"/>
</dbReference>
<gene>
    <name evidence="1" type="ORF">SAMN06265360_10947</name>
</gene>
<dbReference type="Proteomes" id="UP000198348">
    <property type="component" value="Unassembled WGS sequence"/>
</dbReference>